<accession>A0A8J1XSK7</accession>
<dbReference type="Pfam" id="PF00141">
    <property type="entry name" value="peroxidase"/>
    <property type="match status" value="1"/>
</dbReference>
<proteinExistence type="inferred from homology"/>
<dbReference type="GO" id="GO:0020037">
    <property type="term" value="F:heme binding"/>
    <property type="evidence" value="ECO:0007669"/>
    <property type="project" value="InterPro"/>
</dbReference>
<evidence type="ECO:0000256" key="6">
    <source>
        <dbReference type="RuleBase" id="RU004241"/>
    </source>
</evidence>
<organism evidence="7 8">
    <name type="scientific">Owenia fusiformis</name>
    <name type="common">Polychaete worm</name>
    <dbReference type="NCBI Taxonomy" id="6347"/>
    <lineage>
        <taxon>Eukaryota</taxon>
        <taxon>Metazoa</taxon>
        <taxon>Spiralia</taxon>
        <taxon>Lophotrochozoa</taxon>
        <taxon>Annelida</taxon>
        <taxon>Polychaeta</taxon>
        <taxon>Sedentaria</taxon>
        <taxon>Canalipalpata</taxon>
        <taxon>Sabellida</taxon>
        <taxon>Oweniida</taxon>
        <taxon>Oweniidae</taxon>
        <taxon>Owenia</taxon>
    </lineage>
</organism>
<evidence type="ECO:0000313" key="8">
    <source>
        <dbReference type="Proteomes" id="UP000749559"/>
    </source>
</evidence>
<dbReference type="GO" id="GO:0042744">
    <property type="term" value="P:hydrogen peroxide catabolic process"/>
    <property type="evidence" value="ECO:0007669"/>
    <property type="project" value="TreeGrafter"/>
</dbReference>
<evidence type="ECO:0000256" key="2">
    <source>
        <dbReference type="ARBA" id="ARBA00022617"/>
    </source>
</evidence>
<keyword evidence="2" id="KW-0349">Heme</keyword>
<keyword evidence="8" id="KW-1185">Reference proteome</keyword>
<dbReference type="Gene3D" id="1.10.520.10">
    <property type="match status" value="1"/>
</dbReference>
<dbReference type="InterPro" id="IPR010255">
    <property type="entry name" value="Haem_peroxidase_sf"/>
</dbReference>
<dbReference type="EMBL" id="CAIIXF020000007">
    <property type="protein sequence ID" value="CAH1789720.1"/>
    <property type="molecule type" value="Genomic_DNA"/>
</dbReference>
<dbReference type="AlphaFoldDB" id="A0A8J1XSK7"/>
<dbReference type="OrthoDB" id="9970727at2759"/>
<gene>
    <name evidence="7" type="ORF">OFUS_LOCUS15030</name>
</gene>
<protein>
    <submittedName>
        <fullName evidence="7">Uncharacterized protein</fullName>
    </submittedName>
</protein>
<name>A0A8J1XSK7_OWEFU</name>
<keyword evidence="1" id="KW-0575">Peroxidase</keyword>
<evidence type="ECO:0000256" key="5">
    <source>
        <dbReference type="ARBA" id="ARBA00023004"/>
    </source>
</evidence>
<dbReference type="InterPro" id="IPR002016">
    <property type="entry name" value="Haem_peroxidase"/>
</dbReference>
<dbReference type="PANTHER" id="PTHR31356:SF36">
    <property type="entry name" value="L-ASCORBATE PEROXIDASE 3"/>
    <property type="match status" value="1"/>
</dbReference>
<comment type="similarity">
    <text evidence="6">Belongs to the peroxidase family.</text>
</comment>
<dbReference type="PROSITE" id="PS50873">
    <property type="entry name" value="PEROXIDASE_4"/>
    <property type="match status" value="1"/>
</dbReference>
<dbReference type="GO" id="GO:0046872">
    <property type="term" value="F:metal ion binding"/>
    <property type="evidence" value="ECO:0007669"/>
    <property type="project" value="UniProtKB-KW"/>
</dbReference>
<keyword evidence="5" id="KW-0408">Iron</keyword>
<dbReference type="GO" id="GO:0000302">
    <property type="term" value="P:response to reactive oxygen species"/>
    <property type="evidence" value="ECO:0007669"/>
    <property type="project" value="TreeGrafter"/>
</dbReference>
<dbReference type="SUPFAM" id="SSF48113">
    <property type="entry name" value="Heme-dependent peroxidases"/>
    <property type="match status" value="1"/>
</dbReference>
<comment type="caution">
    <text evidence="7">The sequence shown here is derived from an EMBL/GenBank/DDBJ whole genome shotgun (WGS) entry which is preliminary data.</text>
</comment>
<evidence type="ECO:0000256" key="4">
    <source>
        <dbReference type="ARBA" id="ARBA00023002"/>
    </source>
</evidence>
<sequence>MQHTCTCIAIAIIILILIYLAETNGKKHGCVEAINDLRKSIHEDLTNMKKEIRSELSKRSKQGKNAKKVTAKDVRKMRAGIIEHINAKNISGELPRIAGFVRLAFHDCVGGCDGCIDLDNEENNGLGEYIEELEDVYARFSRKLSRADFWQLAGITALVVSGTDCRSCMHPDVQFMAGRKDCAASPEYAGEMRKFPNNGGHADIDDVLGFFETTFGLPRSRPELAVALLGAHSLGRTHLNDSGFQGSWDSTQSKIDALYYQDLLNLKWTQQESKNNEGDVKFQWSGSFAGRSTNTMMLNADMCLRKVINPVDKNGHSACTLNNCRDQPETIKYVELFAVNITAWEQHFKEAYTKMTTTGYEKSQLYVPV</sequence>
<keyword evidence="4" id="KW-0560">Oxidoreductase</keyword>
<dbReference type="InterPro" id="IPR044831">
    <property type="entry name" value="Ccp1-like"/>
</dbReference>
<dbReference type="GO" id="GO:0004601">
    <property type="term" value="F:peroxidase activity"/>
    <property type="evidence" value="ECO:0007669"/>
    <property type="project" value="UniProtKB-KW"/>
</dbReference>
<dbReference type="Gene3D" id="1.10.420.10">
    <property type="entry name" value="Peroxidase, domain 2"/>
    <property type="match status" value="1"/>
</dbReference>
<dbReference type="Proteomes" id="UP000749559">
    <property type="component" value="Unassembled WGS sequence"/>
</dbReference>
<dbReference type="PANTHER" id="PTHR31356">
    <property type="entry name" value="THYLAKOID LUMENAL 29 KDA PROTEIN, CHLOROPLASTIC-RELATED"/>
    <property type="match status" value="1"/>
</dbReference>
<evidence type="ECO:0000256" key="3">
    <source>
        <dbReference type="ARBA" id="ARBA00022723"/>
    </source>
</evidence>
<evidence type="ECO:0000256" key="1">
    <source>
        <dbReference type="ARBA" id="ARBA00022559"/>
    </source>
</evidence>
<dbReference type="GO" id="GO:0034599">
    <property type="term" value="P:cellular response to oxidative stress"/>
    <property type="evidence" value="ECO:0007669"/>
    <property type="project" value="InterPro"/>
</dbReference>
<reference evidence="7" key="1">
    <citation type="submission" date="2022-03" db="EMBL/GenBank/DDBJ databases">
        <authorList>
            <person name="Martin C."/>
        </authorList>
    </citation>
    <scope>NUCLEOTIDE SEQUENCE</scope>
</reference>
<evidence type="ECO:0000313" key="7">
    <source>
        <dbReference type="EMBL" id="CAH1789720.1"/>
    </source>
</evidence>
<dbReference type="PRINTS" id="PR00458">
    <property type="entry name" value="PEROXIDASE"/>
</dbReference>
<keyword evidence="3" id="KW-0479">Metal-binding</keyword>